<dbReference type="EMBL" id="ASPP01001570">
    <property type="protein sequence ID" value="ETO35465.1"/>
    <property type="molecule type" value="Genomic_DNA"/>
</dbReference>
<sequence>MWQWIKETGFTTLQKVQDYEKSSIHPNRNMTSRKSISRKTLCLRHKSQWINNTYNFHLFIFCFVAKFQDILFATLTQFFLLNQQGRLDHLHLFDLQQVDRNSIECTQYQDLNEMMIDRANCLKQFLSGNPNSCHIQSHNDCLYPQSRVAQFHIGDLRIKYPRQFQQGSQTIAHGQQPKGEGDEKMTCDFEGKINELNDHLENSCSLKLYKQFGYVNTCSKQKLQQYLILKLKFHFDLIVTFVDSLKQTIQFHQDHLKTNTNKKIKWDEITQLKLQLESNKKRND</sequence>
<accession>X6PAB3</accession>
<evidence type="ECO:0000313" key="2">
    <source>
        <dbReference type="Proteomes" id="UP000023152"/>
    </source>
</evidence>
<name>X6PAB3_RETFI</name>
<comment type="caution">
    <text evidence="1">The sequence shown here is derived from an EMBL/GenBank/DDBJ whole genome shotgun (WGS) entry which is preliminary data.</text>
</comment>
<reference evidence="1 2" key="1">
    <citation type="journal article" date="2013" name="Curr. Biol.">
        <title>The Genome of the Foraminiferan Reticulomyxa filosa.</title>
        <authorList>
            <person name="Glockner G."/>
            <person name="Hulsmann N."/>
            <person name="Schleicher M."/>
            <person name="Noegel A.A."/>
            <person name="Eichinger L."/>
            <person name="Gallinger C."/>
            <person name="Pawlowski J."/>
            <person name="Sierra R."/>
            <person name="Euteneuer U."/>
            <person name="Pillet L."/>
            <person name="Moustafa A."/>
            <person name="Platzer M."/>
            <person name="Groth M."/>
            <person name="Szafranski K."/>
            <person name="Schliwa M."/>
        </authorList>
    </citation>
    <scope>NUCLEOTIDE SEQUENCE [LARGE SCALE GENOMIC DNA]</scope>
</reference>
<evidence type="ECO:0008006" key="3">
    <source>
        <dbReference type="Google" id="ProtNLM"/>
    </source>
</evidence>
<organism evidence="1 2">
    <name type="scientific">Reticulomyxa filosa</name>
    <dbReference type="NCBI Taxonomy" id="46433"/>
    <lineage>
        <taxon>Eukaryota</taxon>
        <taxon>Sar</taxon>
        <taxon>Rhizaria</taxon>
        <taxon>Retaria</taxon>
        <taxon>Foraminifera</taxon>
        <taxon>Monothalamids</taxon>
        <taxon>Reticulomyxidae</taxon>
        <taxon>Reticulomyxa</taxon>
    </lineage>
</organism>
<dbReference type="Proteomes" id="UP000023152">
    <property type="component" value="Unassembled WGS sequence"/>
</dbReference>
<proteinExistence type="predicted"/>
<gene>
    <name evidence="1" type="ORF">RFI_01598</name>
</gene>
<dbReference type="AlphaFoldDB" id="X6PAB3"/>
<evidence type="ECO:0000313" key="1">
    <source>
        <dbReference type="EMBL" id="ETO35465.1"/>
    </source>
</evidence>
<keyword evidence="2" id="KW-1185">Reference proteome</keyword>
<protein>
    <recommendedName>
        <fullName evidence="3">TRAF-type domain-containing protein</fullName>
    </recommendedName>
</protein>